<dbReference type="EMBL" id="KN833718">
    <property type="protein sequence ID" value="KIK24227.1"/>
    <property type="molecule type" value="Genomic_DNA"/>
</dbReference>
<evidence type="ECO:0000259" key="1">
    <source>
        <dbReference type="Pfam" id="PF20236"/>
    </source>
</evidence>
<accession>A0A0C9ZPH5</accession>
<dbReference type="AlphaFoldDB" id="A0A0C9ZPH5"/>
<dbReference type="HOGENOM" id="CLU_084280_4_1_1"/>
<protein>
    <recommendedName>
        <fullName evidence="1">DUF6593 domain-containing protein</fullName>
    </recommendedName>
</protein>
<gene>
    <name evidence="2" type="ORF">PISMIDRAFT_678404</name>
</gene>
<feature type="domain" description="DUF6593" evidence="1">
    <location>
        <begin position="10"/>
        <end position="170"/>
    </location>
</feature>
<dbReference type="Proteomes" id="UP000054018">
    <property type="component" value="Unassembled WGS sequence"/>
</dbReference>
<evidence type="ECO:0000313" key="3">
    <source>
        <dbReference type="Proteomes" id="UP000054018"/>
    </source>
</evidence>
<dbReference type="OrthoDB" id="3360976at2759"/>
<reference evidence="3" key="2">
    <citation type="submission" date="2015-01" db="EMBL/GenBank/DDBJ databases">
        <title>Evolutionary Origins and Diversification of the Mycorrhizal Mutualists.</title>
        <authorList>
            <consortium name="DOE Joint Genome Institute"/>
            <consortium name="Mycorrhizal Genomics Consortium"/>
            <person name="Kohler A."/>
            <person name="Kuo A."/>
            <person name="Nagy L.G."/>
            <person name="Floudas D."/>
            <person name="Copeland A."/>
            <person name="Barry K.W."/>
            <person name="Cichocki N."/>
            <person name="Veneault-Fourrey C."/>
            <person name="LaButti K."/>
            <person name="Lindquist E.A."/>
            <person name="Lipzen A."/>
            <person name="Lundell T."/>
            <person name="Morin E."/>
            <person name="Murat C."/>
            <person name="Riley R."/>
            <person name="Ohm R."/>
            <person name="Sun H."/>
            <person name="Tunlid A."/>
            <person name="Henrissat B."/>
            <person name="Grigoriev I.V."/>
            <person name="Hibbett D.S."/>
            <person name="Martin F."/>
        </authorList>
    </citation>
    <scope>NUCLEOTIDE SEQUENCE [LARGE SCALE GENOMIC DNA]</scope>
    <source>
        <strain evidence="3">441</strain>
    </source>
</reference>
<name>A0A0C9ZPH5_9AGAM</name>
<sequence length="185" mass="21298">MRLTLSSEGVRNTVMTNEDGQVLYKTSTPYRLGTRTTTLYKVVPNTDPDDMRDHLETIGEIEWHLMGSSVMRLRGEEMMTDTFIPSHGITRRKRTFTGPDSLPYRWDMDFKIVRLSRDDATRQELARSHRRSLGVIGPRRDPSLDVDPSLMHMLDMIVLTFIYVEKLRRDKEKRAKRSNGGGGGP</sequence>
<dbReference type="InterPro" id="IPR046528">
    <property type="entry name" value="DUF6593"/>
</dbReference>
<reference evidence="2 3" key="1">
    <citation type="submission" date="2014-04" db="EMBL/GenBank/DDBJ databases">
        <authorList>
            <consortium name="DOE Joint Genome Institute"/>
            <person name="Kuo A."/>
            <person name="Kohler A."/>
            <person name="Costa M.D."/>
            <person name="Nagy L.G."/>
            <person name="Floudas D."/>
            <person name="Copeland A."/>
            <person name="Barry K.W."/>
            <person name="Cichocki N."/>
            <person name="Veneault-Fourrey C."/>
            <person name="LaButti K."/>
            <person name="Lindquist E.A."/>
            <person name="Lipzen A."/>
            <person name="Lundell T."/>
            <person name="Morin E."/>
            <person name="Murat C."/>
            <person name="Sun H."/>
            <person name="Tunlid A."/>
            <person name="Henrissat B."/>
            <person name="Grigoriev I.V."/>
            <person name="Hibbett D.S."/>
            <person name="Martin F."/>
            <person name="Nordberg H.P."/>
            <person name="Cantor M.N."/>
            <person name="Hua S.X."/>
        </authorList>
    </citation>
    <scope>NUCLEOTIDE SEQUENCE [LARGE SCALE GENOMIC DNA]</scope>
    <source>
        <strain evidence="2 3">441</strain>
    </source>
</reference>
<keyword evidence="3" id="KW-1185">Reference proteome</keyword>
<dbReference type="Pfam" id="PF20236">
    <property type="entry name" value="DUF6593"/>
    <property type="match status" value="1"/>
</dbReference>
<proteinExistence type="predicted"/>
<evidence type="ECO:0000313" key="2">
    <source>
        <dbReference type="EMBL" id="KIK24227.1"/>
    </source>
</evidence>
<organism evidence="2 3">
    <name type="scientific">Pisolithus microcarpus 441</name>
    <dbReference type="NCBI Taxonomy" id="765257"/>
    <lineage>
        <taxon>Eukaryota</taxon>
        <taxon>Fungi</taxon>
        <taxon>Dikarya</taxon>
        <taxon>Basidiomycota</taxon>
        <taxon>Agaricomycotina</taxon>
        <taxon>Agaricomycetes</taxon>
        <taxon>Agaricomycetidae</taxon>
        <taxon>Boletales</taxon>
        <taxon>Sclerodermatineae</taxon>
        <taxon>Pisolithaceae</taxon>
        <taxon>Pisolithus</taxon>
    </lineage>
</organism>